<dbReference type="OrthoDB" id="201798at2157"/>
<evidence type="ECO:0000259" key="1">
    <source>
        <dbReference type="Pfam" id="PF04784"/>
    </source>
</evidence>
<dbReference type="Proteomes" id="UP000198397">
    <property type="component" value="Unassembled WGS sequence"/>
</dbReference>
<dbReference type="AlphaFoldDB" id="A0A238VBC3"/>
<dbReference type="RefSeq" id="WP_089383643.1">
    <property type="nucleotide sequence ID" value="NZ_FZNQ01000002.1"/>
</dbReference>
<dbReference type="PANTHER" id="PTHR46361:SF3">
    <property type="entry name" value="ELECTRON CARRIER_ PROTEIN DISULFIDE OXIDOREDUCTASE"/>
    <property type="match status" value="1"/>
</dbReference>
<evidence type="ECO:0000313" key="3">
    <source>
        <dbReference type="Proteomes" id="UP000198397"/>
    </source>
</evidence>
<dbReference type="Pfam" id="PF04784">
    <property type="entry name" value="DUF547"/>
    <property type="match status" value="1"/>
</dbReference>
<dbReference type="PANTHER" id="PTHR46361">
    <property type="entry name" value="ELECTRON CARRIER/ PROTEIN DISULFIDE OXIDOREDUCTASE"/>
    <property type="match status" value="1"/>
</dbReference>
<keyword evidence="3" id="KW-1185">Reference proteome</keyword>
<organism evidence="2 3">
    <name type="scientific">Halorubrum vacuolatum</name>
    <name type="common">Natronobacterium vacuolatum</name>
    <dbReference type="NCBI Taxonomy" id="63740"/>
    <lineage>
        <taxon>Archaea</taxon>
        <taxon>Methanobacteriati</taxon>
        <taxon>Methanobacteriota</taxon>
        <taxon>Stenosarchaea group</taxon>
        <taxon>Halobacteria</taxon>
        <taxon>Halobacteriales</taxon>
        <taxon>Haloferacaceae</taxon>
        <taxon>Halorubrum</taxon>
    </lineage>
</organism>
<gene>
    <name evidence="2" type="ORF">SAMN06264855_102190</name>
</gene>
<reference evidence="2 3" key="1">
    <citation type="submission" date="2017-06" db="EMBL/GenBank/DDBJ databases">
        <authorList>
            <person name="Kim H.J."/>
            <person name="Triplett B.A."/>
        </authorList>
    </citation>
    <scope>NUCLEOTIDE SEQUENCE [LARGE SCALE GENOMIC DNA]</scope>
    <source>
        <strain evidence="2 3">DSM 8800</strain>
    </source>
</reference>
<protein>
    <recommendedName>
        <fullName evidence="1">DUF547 domain-containing protein</fullName>
    </recommendedName>
</protein>
<dbReference type="InterPro" id="IPR006869">
    <property type="entry name" value="DUF547"/>
</dbReference>
<evidence type="ECO:0000313" key="2">
    <source>
        <dbReference type="EMBL" id="SNR31511.1"/>
    </source>
</evidence>
<sequence length="247" mass="27958">MARAPERSESDPSPATLSRRLLEGVRREESVDPIRRRLADLSERKLTPLRENRRVALAFWLNVYNAATQLLLADQPELFGRRRRFFTTTAITVAGVDMCLDDIEHGILRGQRSKYGLGYLPRLARCGWSREYRLTPDPRIHFALNCGAESCPAILAYEPDTVDDVLTDATAAALDRSVTYDADANSVHLPRVCLWFIGDFGGPSGLRSFLYEYEQVPPGSKPSLRFEGYDWTRAPRRFADDLGRPPK</sequence>
<name>A0A238VBC3_HALVU</name>
<accession>A0A238VBC3</accession>
<proteinExistence type="predicted"/>
<dbReference type="EMBL" id="FZNQ01000002">
    <property type="protein sequence ID" value="SNR31511.1"/>
    <property type="molecule type" value="Genomic_DNA"/>
</dbReference>
<feature type="domain" description="DUF547" evidence="1">
    <location>
        <begin position="53"/>
        <end position="171"/>
    </location>
</feature>